<sequence length="710" mass="78753">MFRPEALWIAALLTAGVVGALAYNWPSRVDSPLHVGELNQTSEQTERELPSRGLSLIADKLNENRTDKNLDLDALQTGDRYLVGGNYVGAYQQYQQLARLDDAIGGSLLIRLGLAAEHAGFLDSAQDHFLSAIQSESSTAVHKLRGLMGIARVWERQERYEDSICLLSELFLIYAFSELPEDIRVGISQRLAECLQKRKLRNLPPSRVSDLEYEWSMTPIEPMLVENISIDETVFMAQGDSAINVIQNPVGDLSLILLNAKYFSLSNLTLISELQQSTGIEFSVSSKARSRLAGRSFRINANAISAAALLDQLIGPLELAWLQSDKLVEIASMDELTAKQRDAFEFDRIRRASQQLQFGLGTDRDRSILLMSEGNNALLQSDLDQARIKYDAARELTPSGELSAKLYYNQANLLVQQNDLSAALDRFYQSLDQTLVPRMQTLSYGMIADLELQLGQPENAVIAASRGLRIGNDPEVTRNSFLTLVKAYLLQSDPLSANRVLHTHEALITDDATKRLSSVLSAFARFQITKPTRGLQNEGERLVLALATLKSSDAKSFIDHLVVSRAFHSVGFTSKAIEHLSVASQLVKGPFWSNRIPLELAEMLISNGEYESAQTTLATVSSDADEQLQIKKLKMTATVENELHHWDGCIQVCKSLLNLPIDDETKKFALNLMGRCYRQTDQHYSAALCFAGLMPESKEQTAASAPSDQP</sequence>
<dbReference type="RefSeq" id="WP_146520535.1">
    <property type="nucleotide sequence ID" value="NZ_CP151726.1"/>
</dbReference>
<dbReference type="OrthoDB" id="247528at2"/>
<dbReference type="AlphaFoldDB" id="A0A5C6ARX5"/>
<evidence type="ECO:0000313" key="2">
    <source>
        <dbReference type="Proteomes" id="UP000320176"/>
    </source>
</evidence>
<dbReference type="SUPFAM" id="SSF48452">
    <property type="entry name" value="TPR-like"/>
    <property type="match status" value="2"/>
</dbReference>
<gene>
    <name evidence="1" type="ORF">Pla52n_32060</name>
</gene>
<organism evidence="1 2">
    <name type="scientific">Stieleria varia</name>
    <dbReference type="NCBI Taxonomy" id="2528005"/>
    <lineage>
        <taxon>Bacteria</taxon>
        <taxon>Pseudomonadati</taxon>
        <taxon>Planctomycetota</taxon>
        <taxon>Planctomycetia</taxon>
        <taxon>Pirellulales</taxon>
        <taxon>Pirellulaceae</taxon>
        <taxon>Stieleria</taxon>
    </lineage>
</organism>
<dbReference type="InterPro" id="IPR011990">
    <property type="entry name" value="TPR-like_helical_dom_sf"/>
</dbReference>
<dbReference type="Proteomes" id="UP000320176">
    <property type="component" value="Unassembled WGS sequence"/>
</dbReference>
<dbReference type="EMBL" id="SJPN01000004">
    <property type="protein sequence ID" value="TWU02157.1"/>
    <property type="molecule type" value="Genomic_DNA"/>
</dbReference>
<accession>A0A5C6ARX5</accession>
<reference evidence="1 2" key="1">
    <citation type="submission" date="2019-02" db="EMBL/GenBank/DDBJ databases">
        <title>Deep-cultivation of Planctomycetes and their phenomic and genomic characterization uncovers novel biology.</title>
        <authorList>
            <person name="Wiegand S."/>
            <person name="Jogler M."/>
            <person name="Boedeker C."/>
            <person name="Pinto D."/>
            <person name="Vollmers J."/>
            <person name="Rivas-Marin E."/>
            <person name="Kohn T."/>
            <person name="Peeters S.H."/>
            <person name="Heuer A."/>
            <person name="Rast P."/>
            <person name="Oberbeckmann S."/>
            <person name="Bunk B."/>
            <person name="Jeske O."/>
            <person name="Meyerdierks A."/>
            <person name="Storesund J.E."/>
            <person name="Kallscheuer N."/>
            <person name="Luecker S."/>
            <person name="Lage O.M."/>
            <person name="Pohl T."/>
            <person name="Merkel B.J."/>
            <person name="Hornburger P."/>
            <person name="Mueller R.-W."/>
            <person name="Bruemmer F."/>
            <person name="Labrenz M."/>
            <person name="Spormann A.M."/>
            <person name="Op Den Camp H."/>
            <person name="Overmann J."/>
            <person name="Amann R."/>
            <person name="Jetten M.S.M."/>
            <person name="Mascher T."/>
            <person name="Medema M.H."/>
            <person name="Devos D.P."/>
            <person name="Kaster A.-K."/>
            <person name="Ovreas L."/>
            <person name="Rohde M."/>
            <person name="Galperin M.Y."/>
            <person name="Jogler C."/>
        </authorList>
    </citation>
    <scope>NUCLEOTIDE SEQUENCE [LARGE SCALE GENOMIC DNA]</scope>
    <source>
        <strain evidence="1 2">Pla52n</strain>
    </source>
</reference>
<comment type="caution">
    <text evidence="1">The sequence shown here is derived from an EMBL/GenBank/DDBJ whole genome shotgun (WGS) entry which is preliminary data.</text>
</comment>
<keyword evidence="2" id="KW-1185">Reference proteome</keyword>
<proteinExistence type="predicted"/>
<protein>
    <submittedName>
        <fullName evidence="1">Tetratricopeptide repeat protein</fullName>
    </submittedName>
</protein>
<name>A0A5C6ARX5_9BACT</name>
<evidence type="ECO:0000313" key="1">
    <source>
        <dbReference type="EMBL" id="TWU02157.1"/>
    </source>
</evidence>
<dbReference type="Gene3D" id="1.25.40.10">
    <property type="entry name" value="Tetratricopeptide repeat domain"/>
    <property type="match status" value="2"/>
</dbReference>